<dbReference type="EMBL" id="KV441549">
    <property type="protein sequence ID" value="OAG10832.1"/>
    <property type="molecule type" value="Genomic_DNA"/>
</dbReference>
<evidence type="ECO:0000313" key="1">
    <source>
        <dbReference type="EMBL" id="OAG10832.1"/>
    </source>
</evidence>
<reference evidence="1 2" key="1">
    <citation type="submission" date="2016-05" db="EMBL/GenBank/DDBJ databases">
        <title>Comparative analysis of secretome profiles of manganese(II)-oxidizing ascomycete fungi.</title>
        <authorList>
            <consortium name="DOE Joint Genome Institute"/>
            <person name="Zeiner C.A."/>
            <person name="Purvine S.O."/>
            <person name="Zink E.M."/>
            <person name="Wu S."/>
            <person name="Pasa-Tolic L."/>
            <person name="Chaput D.L."/>
            <person name="Haridas S."/>
            <person name="Grigoriev I.V."/>
            <person name="Santelli C.M."/>
            <person name="Hansel C.M."/>
        </authorList>
    </citation>
    <scope>NUCLEOTIDE SEQUENCE [LARGE SCALE GENOMIC DNA]</scope>
    <source>
        <strain evidence="1 2">AP3s5-JAC2a</strain>
    </source>
</reference>
<protein>
    <submittedName>
        <fullName evidence="1">Uncharacterized protein</fullName>
    </submittedName>
</protein>
<name>A0A177CVB0_9PLEO</name>
<dbReference type="InParanoid" id="A0A177CVB0"/>
<gene>
    <name evidence="1" type="ORF">CC84DRAFT_1256582</name>
</gene>
<dbReference type="GeneID" id="28768123"/>
<accession>A0A177CVB0</accession>
<proteinExistence type="predicted"/>
<evidence type="ECO:0000313" key="2">
    <source>
        <dbReference type="Proteomes" id="UP000077069"/>
    </source>
</evidence>
<dbReference type="Proteomes" id="UP000077069">
    <property type="component" value="Unassembled WGS sequence"/>
</dbReference>
<dbReference type="AlphaFoldDB" id="A0A177CVB0"/>
<keyword evidence="2" id="KW-1185">Reference proteome</keyword>
<sequence>MPLLNIRSALNGTAVCGGAGKEAQEMGHAKSYKCSEIPDTTKKWESLPHATLARFRARGEKHVRDIADLKASVNDLDDQLANAYTLGLTCLNELTETLERVNKKLDAAYAEVQVYYMSIMTLRTGRDLLQGYSSEEMLPAFFPAPLNAGADTDEIVETMCRDEPVCLIVIPELGFNVIVVSTEQVLVYHGHS</sequence>
<dbReference type="RefSeq" id="XP_018041197.1">
    <property type="nucleotide sequence ID" value="XM_018184637.1"/>
</dbReference>
<organism evidence="1 2">
    <name type="scientific">Paraphaeosphaeria sporulosa</name>
    <dbReference type="NCBI Taxonomy" id="1460663"/>
    <lineage>
        <taxon>Eukaryota</taxon>
        <taxon>Fungi</taxon>
        <taxon>Dikarya</taxon>
        <taxon>Ascomycota</taxon>
        <taxon>Pezizomycotina</taxon>
        <taxon>Dothideomycetes</taxon>
        <taxon>Pleosporomycetidae</taxon>
        <taxon>Pleosporales</taxon>
        <taxon>Massarineae</taxon>
        <taxon>Didymosphaeriaceae</taxon>
        <taxon>Paraphaeosphaeria</taxon>
    </lineage>
</organism>